<evidence type="ECO:0000313" key="2">
    <source>
        <dbReference type="EMBL" id="CCC53613.1"/>
    </source>
</evidence>
<evidence type="ECO:0000256" key="1">
    <source>
        <dbReference type="SAM" id="MobiDB-lite"/>
    </source>
</evidence>
<sequence length="310" mass="31712">MELLSDVGSAASPLGRAIRLLLLALHGSDAGGAGKTWACCAKDGSPAGSPSAVAAWQLFAEGREMPSIVEAQYSFGDGSAGLLKVKWVPMDDAHIVMASQYICAGVSSEPKSTAISVGEEPLLSALKISSEQVSDAEAVLRHVRLLLDPIIQFHTHGRGATETAPSSSGNGAQGEEVPNNTSGGARERAASPHAPVTRPTPGSLFAGVTLRPPGFRYGEGDLVPGGGCVGGGSGMILNSNAFQGSFGPTPRYDPMFPGDRPRVGGIVHPPPPPTPFPGEPDHDHLRPPGGPASGFGLGPLPPGGRWPPFC</sequence>
<feature type="region of interest" description="Disordered" evidence="1">
    <location>
        <begin position="267"/>
        <end position="310"/>
    </location>
</feature>
<protein>
    <submittedName>
        <fullName evidence="2">Uncharacterized protein</fullName>
    </submittedName>
</protein>
<organism evidence="2">
    <name type="scientific">Trypanosoma vivax (strain Y486)</name>
    <dbReference type="NCBI Taxonomy" id="1055687"/>
    <lineage>
        <taxon>Eukaryota</taxon>
        <taxon>Discoba</taxon>
        <taxon>Euglenozoa</taxon>
        <taxon>Kinetoplastea</taxon>
        <taxon>Metakinetoplastina</taxon>
        <taxon>Trypanosomatida</taxon>
        <taxon>Trypanosomatidae</taxon>
        <taxon>Trypanosoma</taxon>
        <taxon>Duttonella</taxon>
    </lineage>
</organism>
<name>G0UCQ3_TRYVY</name>
<feature type="compositionally biased region" description="Pro residues" evidence="1">
    <location>
        <begin position="299"/>
        <end position="310"/>
    </location>
</feature>
<dbReference type="VEuPathDB" id="TriTrypDB:TvY486_1110970"/>
<feature type="region of interest" description="Disordered" evidence="1">
    <location>
        <begin position="157"/>
        <end position="207"/>
    </location>
</feature>
<reference evidence="2" key="1">
    <citation type="journal article" date="2012" name="Proc. Natl. Acad. Sci. U.S.A.">
        <title>Antigenic diversity is generated by distinct evolutionary mechanisms in African trypanosome species.</title>
        <authorList>
            <person name="Jackson A.P."/>
            <person name="Berry A."/>
            <person name="Aslett M."/>
            <person name="Allison H.C."/>
            <person name="Burton P."/>
            <person name="Vavrova-Anderson J."/>
            <person name="Brown R."/>
            <person name="Browne H."/>
            <person name="Corton N."/>
            <person name="Hauser H."/>
            <person name="Gamble J."/>
            <person name="Gilderthorp R."/>
            <person name="Marcello L."/>
            <person name="McQuillan J."/>
            <person name="Otto T.D."/>
            <person name="Quail M.A."/>
            <person name="Sanders M.J."/>
            <person name="van Tonder A."/>
            <person name="Ginger M.L."/>
            <person name="Field M.C."/>
            <person name="Barry J.D."/>
            <person name="Hertz-Fowler C."/>
            <person name="Berriman M."/>
        </authorList>
    </citation>
    <scope>NUCLEOTIDE SEQUENCE</scope>
    <source>
        <strain evidence="2">Y486</strain>
    </source>
</reference>
<feature type="compositionally biased region" description="Pro residues" evidence="1">
    <location>
        <begin position="268"/>
        <end position="278"/>
    </location>
</feature>
<dbReference type="AlphaFoldDB" id="G0UCQ3"/>
<dbReference type="OMA" id="IACASQA"/>
<gene>
    <name evidence="2" type="ORF">TVY486_1110970</name>
</gene>
<dbReference type="EMBL" id="HE573027">
    <property type="protein sequence ID" value="CCC53613.1"/>
    <property type="molecule type" value="Genomic_DNA"/>
</dbReference>
<accession>G0UCQ3</accession>
<proteinExistence type="predicted"/>